<dbReference type="SUPFAM" id="SSF51735">
    <property type="entry name" value="NAD(P)-binding Rossmann-fold domains"/>
    <property type="match status" value="1"/>
</dbReference>
<dbReference type="RefSeq" id="WP_162329951.1">
    <property type="nucleotide sequence ID" value="NZ_CP048113.1"/>
</dbReference>
<organism evidence="2 3">
    <name type="scientific">Chitinophaga agri</name>
    <dbReference type="NCBI Taxonomy" id="2703787"/>
    <lineage>
        <taxon>Bacteria</taxon>
        <taxon>Pseudomonadati</taxon>
        <taxon>Bacteroidota</taxon>
        <taxon>Chitinophagia</taxon>
        <taxon>Chitinophagales</taxon>
        <taxon>Chitinophagaceae</taxon>
        <taxon>Chitinophaga</taxon>
    </lineage>
</organism>
<proteinExistence type="predicted"/>
<name>A0A6B9Z8E9_9BACT</name>
<dbReference type="InterPro" id="IPR050177">
    <property type="entry name" value="Lipid_A_modif_metabolic_enz"/>
</dbReference>
<gene>
    <name evidence="2" type="ORF">GWR21_01140</name>
</gene>
<dbReference type="PANTHER" id="PTHR43245">
    <property type="entry name" value="BIFUNCTIONAL POLYMYXIN RESISTANCE PROTEIN ARNA"/>
    <property type="match status" value="1"/>
</dbReference>
<dbReference type="KEGG" id="chih:GWR21_01140"/>
<dbReference type="InterPro" id="IPR036291">
    <property type="entry name" value="NAD(P)-bd_dom_sf"/>
</dbReference>
<protein>
    <submittedName>
        <fullName evidence="2">NAD-dependent epimerase/dehydratase family protein</fullName>
    </submittedName>
</protein>
<accession>A0A6B9Z8E9</accession>
<dbReference type="Gene3D" id="3.40.50.720">
    <property type="entry name" value="NAD(P)-binding Rossmann-like Domain"/>
    <property type="match status" value="1"/>
</dbReference>
<feature type="domain" description="NAD-dependent epimerase/dehydratase" evidence="1">
    <location>
        <begin position="7"/>
        <end position="210"/>
    </location>
</feature>
<dbReference type="EMBL" id="CP048113">
    <property type="protein sequence ID" value="QHS58246.1"/>
    <property type="molecule type" value="Genomic_DNA"/>
</dbReference>
<dbReference type="PANTHER" id="PTHR43245:SF58">
    <property type="entry name" value="BLL5923 PROTEIN"/>
    <property type="match status" value="1"/>
</dbReference>
<dbReference type="Pfam" id="PF01370">
    <property type="entry name" value="Epimerase"/>
    <property type="match status" value="1"/>
</dbReference>
<dbReference type="InterPro" id="IPR001509">
    <property type="entry name" value="Epimerase_deHydtase"/>
</dbReference>
<reference evidence="2 3" key="1">
    <citation type="submission" date="2020-01" db="EMBL/GenBank/DDBJ databases">
        <title>Complete genome sequence of Chitinophaga sp. H33E-04 isolated from quinoa roots.</title>
        <authorList>
            <person name="Weon H.-Y."/>
            <person name="Lee S.A."/>
        </authorList>
    </citation>
    <scope>NUCLEOTIDE SEQUENCE [LARGE SCALE GENOMIC DNA]</scope>
    <source>
        <strain evidence="2 3">H33E-04</strain>
    </source>
</reference>
<dbReference type="Proteomes" id="UP000476411">
    <property type="component" value="Chromosome"/>
</dbReference>
<evidence type="ECO:0000259" key="1">
    <source>
        <dbReference type="Pfam" id="PF01370"/>
    </source>
</evidence>
<evidence type="ECO:0000313" key="2">
    <source>
        <dbReference type="EMBL" id="QHS58246.1"/>
    </source>
</evidence>
<evidence type="ECO:0000313" key="3">
    <source>
        <dbReference type="Proteomes" id="UP000476411"/>
    </source>
</evidence>
<sequence>MKDNAHALITGASGFLGGMILDRLSDTYHFTTIGRKAVNAPVHLQMDLAREIRADIPVQQVVIHCAGKAHAVPRTAAEEKAFYEVNLDGTINLCRSLEASGAVPSSMVFISTVAVYGLDEGELVSEAHCLKGNTPYGKSKIAAEQFLTQWATEQHVQLLVLRLPLIAGINAPGNLGAMIKGIASSRYMSIGNATARKSIVWAGDVADLIPQVQGKEGVYNLTDGRHPSFRELETCIASALKKKQPVAIPVQLARLIGYAGDMLGRYAPVNSDKLRKITSTLTFDDTKAREQLGWNPSSVIEKLSTAL</sequence>
<keyword evidence="3" id="KW-1185">Reference proteome</keyword>
<dbReference type="AlphaFoldDB" id="A0A6B9Z8E9"/>